<dbReference type="KEGG" id="lul:LPB138_07545"/>
<proteinExistence type="predicted"/>
<keyword evidence="2" id="KW-1185">Reference proteome</keyword>
<dbReference type="EMBL" id="CP017478">
    <property type="protein sequence ID" value="AOW20539.1"/>
    <property type="molecule type" value="Genomic_DNA"/>
</dbReference>
<evidence type="ECO:0000313" key="2">
    <source>
        <dbReference type="Proteomes" id="UP000176050"/>
    </source>
</evidence>
<dbReference type="RefSeq" id="WP_070236682.1">
    <property type="nucleotide sequence ID" value="NZ_CP017478.1"/>
</dbReference>
<evidence type="ECO:0000313" key="1">
    <source>
        <dbReference type="EMBL" id="AOW20539.1"/>
    </source>
</evidence>
<name>A0A1D8P7J5_9FLAO</name>
<dbReference type="AlphaFoldDB" id="A0A1D8P7J5"/>
<dbReference type="Proteomes" id="UP000176050">
    <property type="component" value="Chromosome"/>
</dbReference>
<sequence>MIDDVATSLQAYGVANGYNLPFDFYQKLSWSGGMLEFYEPRFLPNGDPTDEYYTLVNTIAAEQDNTDIFYDANGNQIFPKGQAPSASVPCN</sequence>
<accession>A0A1D8P7J5</accession>
<gene>
    <name evidence="1" type="ORF">LPB138_07545</name>
</gene>
<organism evidence="1 2">
    <name type="scientific">Urechidicola croceus</name>
    <dbReference type="NCBI Taxonomy" id="1850246"/>
    <lineage>
        <taxon>Bacteria</taxon>
        <taxon>Pseudomonadati</taxon>
        <taxon>Bacteroidota</taxon>
        <taxon>Flavobacteriia</taxon>
        <taxon>Flavobacteriales</taxon>
        <taxon>Flavobacteriaceae</taxon>
        <taxon>Urechidicola</taxon>
    </lineage>
</organism>
<reference evidence="1 2" key="1">
    <citation type="submission" date="2016-10" db="EMBL/GenBank/DDBJ databases">
        <title>Lutibacter sp. LPB0138, isolated from marine gastropod.</title>
        <authorList>
            <person name="Kim E."/>
            <person name="Yi H."/>
        </authorList>
    </citation>
    <scope>NUCLEOTIDE SEQUENCE [LARGE SCALE GENOMIC DNA]</scope>
    <source>
        <strain evidence="1 2">LPB0138</strain>
    </source>
</reference>
<protein>
    <submittedName>
        <fullName evidence="1">Uncharacterized protein</fullName>
    </submittedName>
</protein>
<dbReference type="OrthoDB" id="1450227at2"/>